<evidence type="ECO:0000256" key="8">
    <source>
        <dbReference type="PIRSR" id="PIRSR618044-2"/>
    </source>
</evidence>
<dbReference type="GO" id="GO:0009252">
    <property type="term" value="P:peptidoglycan biosynthetic process"/>
    <property type="evidence" value="ECO:0007669"/>
    <property type="project" value="UniProtKB-KW"/>
</dbReference>
<keyword evidence="2 10" id="KW-0732">Signal</keyword>
<evidence type="ECO:0000313" key="12">
    <source>
        <dbReference type="EMBL" id="NNG22724.1"/>
    </source>
</evidence>
<dbReference type="Proteomes" id="UP000533905">
    <property type="component" value="Unassembled WGS sequence"/>
</dbReference>
<feature type="active site" description="Acyl-ester intermediate" evidence="7">
    <location>
        <position position="159"/>
    </location>
</feature>
<keyword evidence="5" id="KW-0573">Peptidoglycan synthesis</keyword>
<accession>A0A7Y2P0D8</accession>
<evidence type="ECO:0000256" key="4">
    <source>
        <dbReference type="ARBA" id="ARBA00022960"/>
    </source>
</evidence>
<evidence type="ECO:0000256" key="1">
    <source>
        <dbReference type="ARBA" id="ARBA00007164"/>
    </source>
</evidence>
<sequence>MFKVALAAIVSLLFAFQPVQAAGAGAGAGAEKSQGVKKKQKRTAVAKKAVRKKAVRGKAARGKRQDLAHVIAADNRERMVRRVEMVRGKRKVTYQLVRRAGKSTPRVAAYAPRTFGDVAGLSRTADSLSLRSNVALVLDQDSSEVLFEKNANVALPIASITKLMTGLVVVQANLDLEEVLRITDADVDRHKYSSSRLPVGSRMTRRELLHIALMSSENRAASALGRNYPGGTDAFIAAMNAKARELGMTDTRYVDASGLSSRNVSSARDLARLVAKAYGEPLLREYSTTPNSIVRASGRPMRYANTNYLVALPDWNIGLQKTGFINEAGRCLVMQAAIHGRSVIMVFLDSKGKMSRTADAGRVRRFLEAMAPDKIQVLAPGTLGGPVPNPVMSAASGTGALH</sequence>
<dbReference type="InterPro" id="IPR018044">
    <property type="entry name" value="Peptidase_S11"/>
</dbReference>
<dbReference type="Gene3D" id="3.40.710.10">
    <property type="entry name" value="DD-peptidase/beta-lactamase superfamily"/>
    <property type="match status" value="1"/>
</dbReference>
<keyword evidence="4" id="KW-0133">Cell shape</keyword>
<feature type="active site" description="Proton acceptor" evidence="7">
    <location>
        <position position="162"/>
    </location>
</feature>
<gene>
    <name evidence="12" type="ORF">HGB41_06870</name>
</gene>
<evidence type="ECO:0000256" key="5">
    <source>
        <dbReference type="ARBA" id="ARBA00022984"/>
    </source>
</evidence>
<dbReference type="RefSeq" id="WP_171082542.1">
    <property type="nucleotide sequence ID" value="NZ_JABAIV010000002.1"/>
</dbReference>
<keyword evidence="6" id="KW-0961">Cell wall biogenesis/degradation</keyword>
<dbReference type="GO" id="GO:0071555">
    <property type="term" value="P:cell wall organization"/>
    <property type="evidence" value="ECO:0007669"/>
    <property type="project" value="UniProtKB-KW"/>
</dbReference>
<feature type="active site" evidence="7">
    <location>
        <position position="216"/>
    </location>
</feature>
<comment type="similarity">
    <text evidence="1 9">Belongs to the peptidase S11 family.</text>
</comment>
<dbReference type="InterPro" id="IPR001967">
    <property type="entry name" value="Peptidase_S11_N"/>
</dbReference>
<keyword evidence="13" id="KW-1185">Reference proteome</keyword>
<dbReference type="Pfam" id="PF00768">
    <property type="entry name" value="Peptidase_S11"/>
    <property type="match status" value="1"/>
</dbReference>
<evidence type="ECO:0000256" key="10">
    <source>
        <dbReference type="SAM" id="SignalP"/>
    </source>
</evidence>
<evidence type="ECO:0000256" key="6">
    <source>
        <dbReference type="ARBA" id="ARBA00023316"/>
    </source>
</evidence>
<dbReference type="PRINTS" id="PR00725">
    <property type="entry name" value="DADACBPTASE1"/>
</dbReference>
<proteinExistence type="inferred from homology"/>
<reference evidence="12 13" key="1">
    <citation type="submission" date="2020-04" db="EMBL/GenBank/DDBJ databases">
        <title>Massilia sp. nov., a cold adapted bacteria isolated from Arctic soil.</title>
        <authorList>
            <person name="Son J."/>
            <person name="Ka J.-O."/>
        </authorList>
    </citation>
    <scope>NUCLEOTIDE SEQUENCE [LARGE SCALE GENOMIC DNA]</scope>
    <source>
        <strain evidence="12 13">ML15P13</strain>
    </source>
</reference>
<dbReference type="GO" id="GO:0006508">
    <property type="term" value="P:proteolysis"/>
    <property type="evidence" value="ECO:0007669"/>
    <property type="project" value="InterPro"/>
</dbReference>
<evidence type="ECO:0000256" key="2">
    <source>
        <dbReference type="ARBA" id="ARBA00022729"/>
    </source>
</evidence>
<evidence type="ECO:0000256" key="7">
    <source>
        <dbReference type="PIRSR" id="PIRSR618044-1"/>
    </source>
</evidence>
<dbReference type="GO" id="GO:0009002">
    <property type="term" value="F:serine-type D-Ala-D-Ala carboxypeptidase activity"/>
    <property type="evidence" value="ECO:0007669"/>
    <property type="project" value="InterPro"/>
</dbReference>
<name>A0A7Y2P0D8_9BURK</name>
<keyword evidence="3" id="KW-0378">Hydrolase</keyword>
<feature type="chain" id="PRO_5031325128" evidence="10">
    <location>
        <begin position="22"/>
        <end position="402"/>
    </location>
</feature>
<evidence type="ECO:0000259" key="11">
    <source>
        <dbReference type="Pfam" id="PF00768"/>
    </source>
</evidence>
<dbReference type="AlphaFoldDB" id="A0A7Y2P0D8"/>
<feature type="signal peptide" evidence="10">
    <location>
        <begin position="1"/>
        <end position="21"/>
    </location>
</feature>
<dbReference type="PANTHER" id="PTHR21581">
    <property type="entry name" value="D-ALANYL-D-ALANINE CARBOXYPEPTIDASE"/>
    <property type="match status" value="1"/>
</dbReference>
<dbReference type="SUPFAM" id="SSF56601">
    <property type="entry name" value="beta-lactamase/transpeptidase-like"/>
    <property type="match status" value="1"/>
</dbReference>
<feature type="domain" description="Peptidase S11 D-alanyl-D-alanine carboxypeptidase A N-terminal" evidence="11">
    <location>
        <begin position="125"/>
        <end position="351"/>
    </location>
</feature>
<evidence type="ECO:0000313" key="13">
    <source>
        <dbReference type="Proteomes" id="UP000533905"/>
    </source>
</evidence>
<dbReference type="PANTHER" id="PTHR21581:SF26">
    <property type="entry name" value="D-ALANYL-D-ALANINE ENDOPEPTIDASE"/>
    <property type="match status" value="1"/>
</dbReference>
<dbReference type="EMBL" id="JABAIV010000002">
    <property type="protein sequence ID" value="NNG22724.1"/>
    <property type="molecule type" value="Genomic_DNA"/>
</dbReference>
<feature type="binding site" evidence="8">
    <location>
        <position position="321"/>
    </location>
    <ligand>
        <name>substrate</name>
    </ligand>
</feature>
<evidence type="ECO:0000256" key="3">
    <source>
        <dbReference type="ARBA" id="ARBA00022801"/>
    </source>
</evidence>
<protein>
    <submittedName>
        <fullName evidence="12">Peptidase S11</fullName>
    </submittedName>
</protein>
<dbReference type="GO" id="GO:0008360">
    <property type="term" value="P:regulation of cell shape"/>
    <property type="evidence" value="ECO:0007669"/>
    <property type="project" value="UniProtKB-KW"/>
</dbReference>
<organism evidence="12 13">
    <name type="scientific">Telluria aromaticivorans</name>
    <dbReference type="NCBI Taxonomy" id="2725995"/>
    <lineage>
        <taxon>Bacteria</taxon>
        <taxon>Pseudomonadati</taxon>
        <taxon>Pseudomonadota</taxon>
        <taxon>Betaproteobacteria</taxon>
        <taxon>Burkholderiales</taxon>
        <taxon>Oxalobacteraceae</taxon>
        <taxon>Telluria group</taxon>
        <taxon>Telluria</taxon>
    </lineage>
</organism>
<dbReference type="InterPro" id="IPR012338">
    <property type="entry name" value="Beta-lactam/transpept-like"/>
</dbReference>
<comment type="caution">
    <text evidence="12">The sequence shown here is derived from an EMBL/GenBank/DDBJ whole genome shotgun (WGS) entry which is preliminary data.</text>
</comment>
<evidence type="ECO:0000256" key="9">
    <source>
        <dbReference type="RuleBase" id="RU004016"/>
    </source>
</evidence>